<evidence type="ECO:0000313" key="3">
    <source>
        <dbReference type="EMBL" id="MBB6130090.1"/>
    </source>
</evidence>
<dbReference type="AlphaFoldDB" id="A0A841JGT5"/>
<feature type="transmembrane region" description="Helical" evidence="1">
    <location>
        <begin position="202"/>
        <end position="223"/>
    </location>
</feature>
<feature type="transmembrane region" description="Helical" evidence="1">
    <location>
        <begin position="235"/>
        <end position="254"/>
    </location>
</feature>
<dbReference type="GO" id="GO:0016020">
    <property type="term" value="C:membrane"/>
    <property type="evidence" value="ECO:0007669"/>
    <property type="project" value="InterPro"/>
</dbReference>
<dbReference type="InterPro" id="IPR037185">
    <property type="entry name" value="EmrE-like"/>
</dbReference>
<evidence type="ECO:0000313" key="4">
    <source>
        <dbReference type="Proteomes" id="UP000548326"/>
    </source>
</evidence>
<dbReference type="RefSeq" id="WP_183589012.1">
    <property type="nucleotide sequence ID" value="NZ_JACHCA010000013.1"/>
</dbReference>
<name>A0A841JGT5_9SPHI</name>
<reference evidence="3 4" key="1">
    <citation type="submission" date="2020-08" db="EMBL/GenBank/DDBJ databases">
        <title>Genomic Encyclopedia of Type Strains, Phase IV (KMG-V): Genome sequencing to study the core and pangenomes of soil and plant-associated prokaryotes.</title>
        <authorList>
            <person name="Whitman W."/>
        </authorList>
    </citation>
    <scope>NUCLEOTIDE SEQUENCE [LARGE SCALE GENOMIC DNA]</scope>
    <source>
        <strain evidence="3 4">MP601</strain>
    </source>
</reference>
<feature type="transmembrane region" description="Helical" evidence="1">
    <location>
        <begin position="172"/>
        <end position="190"/>
    </location>
</feature>
<feature type="transmembrane region" description="Helical" evidence="1">
    <location>
        <begin position="61"/>
        <end position="80"/>
    </location>
</feature>
<keyword evidence="1" id="KW-0812">Transmembrane</keyword>
<dbReference type="PANTHER" id="PTHR22911">
    <property type="entry name" value="ACYL-MALONYL CONDENSING ENZYME-RELATED"/>
    <property type="match status" value="1"/>
</dbReference>
<dbReference type="Proteomes" id="UP000548326">
    <property type="component" value="Unassembled WGS sequence"/>
</dbReference>
<dbReference type="SUPFAM" id="SSF103481">
    <property type="entry name" value="Multidrug resistance efflux transporter EmrE"/>
    <property type="match status" value="2"/>
</dbReference>
<dbReference type="Pfam" id="PF00892">
    <property type="entry name" value="EamA"/>
    <property type="match status" value="2"/>
</dbReference>
<comment type="caution">
    <text evidence="3">The sequence shown here is derived from an EMBL/GenBank/DDBJ whole genome shotgun (WGS) entry which is preliminary data.</text>
</comment>
<feature type="transmembrane region" description="Helical" evidence="1">
    <location>
        <begin position="86"/>
        <end position="107"/>
    </location>
</feature>
<feature type="domain" description="EamA" evidence="2">
    <location>
        <begin position="9"/>
        <end position="131"/>
    </location>
</feature>
<evidence type="ECO:0000259" key="2">
    <source>
        <dbReference type="Pfam" id="PF00892"/>
    </source>
</evidence>
<evidence type="ECO:0000256" key="1">
    <source>
        <dbReference type="SAM" id="Phobius"/>
    </source>
</evidence>
<organism evidence="3 4">
    <name type="scientific">Mucilaginibacter lappiensis</name>
    <dbReference type="NCBI Taxonomy" id="354630"/>
    <lineage>
        <taxon>Bacteria</taxon>
        <taxon>Pseudomonadati</taxon>
        <taxon>Bacteroidota</taxon>
        <taxon>Sphingobacteriia</taxon>
        <taxon>Sphingobacteriales</taxon>
        <taxon>Sphingobacteriaceae</taxon>
        <taxon>Mucilaginibacter</taxon>
    </lineage>
</organism>
<dbReference type="EMBL" id="JACHCA010000013">
    <property type="protein sequence ID" value="MBB6130090.1"/>
    <property type="molecule type" value="Genomic_DNA"/>
</dbReference>
<dbReference type="InterPro" id="IPR000620">
    <property type="entry name" value="EamA_dom"/>
</dbReference>
<feature type="transmembrane region" description="Helical" evidence="1">
    <location>
        <begin position="114"/>
        <end position="133"/>
    </location>
</feature>
<feature type="domain" description="EamA" evidence="2">
    <location>
        <begin position="143"/>
        <end position="277"/>
    </location>
</feature>
<dbReference type="PANTHER" id="PTHR22911:SF76">
    <property type="entry name" value="EAMA DOMAIN-CONTAINING PROTEIN"/>
    <property type="match status" value="1"/>
</dbReference>
<proteinExistence type="predicted"/>
<keyword evidence="1" id="KW-1133">Transmembrane helix</keyword>
<feature type="transmembrane region" description="Helical" evidence="1">
    <location>
        <begin position="31"/>
        <end position="49"/>
    </location>
</feature>
<protein>
    <submittedName>
        <fullName evidence="3">Drug/metabolite transporter (DMT)-like permease</fullName>
    </submittedName>
</protein>
<feature type="transmembrane region" description="Helical" evidence="1">
    <location>
        <begin position="139"/>
        <end position="160"/>
    </location>
</feature>
<keyword evidence="1" id="KW-0472">Membrane</keyword>
<gene>
    <name evidence="3" type="ORF">HDF22_004229</name>
</gene>
<feature type="transmembrane region" description="Helical" evidence="1">
    <location>
        <begin position="260"/>
        <end position="278"/>
    </location>
</feature>
<sequence length="286" mass="31246">MNPKISLTIGILCIAFSPIFVKLCGAPPITAAFYRVFLAWLVLAPWCFWKVSLKIATKDLLTAFLGGLIFASDIAVWNISLGHISATVSTLLANLAPVWVGLISFFILRKKSGILFWIGTGIAILGMIILVGYQNIINLQFNIGIALALLASMFYSVYIVITNNILQRIGTLSFMFYNMLAASAFLLMISCWQGNNLITFSLNSWLCFLGMSLLCQLTGWITINYSLRFLESTKVAIALLGQTVIAGIIAVILLHESLQLKEIVGSVIVLAGIAVTFLKPTLVSDK</sequence>
<accession>A0A841JGT5</accession>